<evidence type="ECO:0000313" key="1">
    <source>
        <dbReference type="EMBL" id="KAF8732744.1"/>
    </source>
</evidence>
<reference evidence="1" key="1">
    <citation type="submission" date="2020-07" db="EMBL/GenBank/DDBJ databases">
        <title>Genome sequence and genetic diversity analysis of an under-domesticated orphan crop, white fonio (Digitaria exilis).</title>
        <authorList>
            <person name="Bennetzen J.L."/>
            <person name="Chen S."/>
            <person name="Ma X."/>
            <person name="Wang X."/>
            <person name="Yssel A.E.J."/>
            <person name="Chaluvadi S.R."/>
            <person name="Johnson M."/>
            <person name="Gangashetty P."/>
            <person name="Hamidou F."/>
            <person name="Sanogo M.D."/>
            <person name="Zwaenepoel A."/>
            <person name="Wallace J."/>
            <person name="Van De Peer Y."/>
            <person name="Van Deynze A."/>
        </authorList>
    </citation>
    <scope>NUCLEOTIDE SEQUENCE</scope>
    <source>
        <tissue evidence="1">Leaves</tissue>
    </source>
</reference>
<protein>
    <submittedName>
        <fullName evidence="1">Uncharacterized protein</fullName>
    </submittedName>
</protein>
<dbReference type="EMBL" id="JACEFO010001603">
    <property type="protein sequence ID" value="KAF8732744.1"/>
    <property type="molecule type" value="Genomic_DNA"/>
</dbReference>
<accession>A0A835F9X5</accession>
<name>A0A835F9X5_9POAL</name>
<keyword evidence="2" id="KW-1185">Reference proteome</keyword>
<organism evidence="1 2">
    <name type="scientific">Digitaria exilis</name>
    <dbReference type="NCBI Taxonomy" id="1010633"/>
    <lineage>
        <taxon>Eukaryota</taxon>
        <taxon>Viridiplantae</taxon>
        <taxon>Streptophyta</taxon>
        <taxon>Embryophyta</taxon>
        <taxon>Tracheophyta</taxon>
        <taxon>Spermatophyta</taxon>
        <taxon>Magnoliopsida</taxon>
        <taxon>Liliopsida</taxon>
        <taxon>Poales</taxon>
        <taxon>Poaceae</taxon>
        <taxon>PACMAD clade</taxon>
        <taxon>Panicoideae</taxon>
        <taxon>Panicodae</taxon>
        <taxon>Paniceae</taxon>
        <taxon>Anthephorinae</taxon>
        <taxon>Digitaria</taxon>
    </lineage>
</organism>
<dbReference type="Proteomes" id="UP000636709">
    <property type="component" value="Unassembled WGS sequence"/>
</dbReference>
<gene>
    <name evidence="1" type="ORF">HU200_015080</name>
</gene>
<dbReference type="OrthoDB" id="679995at2759"/>
<dbReference type="AlphaFoldDB" id="A0A835F9X5"/>
<comment type="caution">
    <text evidence="1">The sequence shown here is derived from an EMBL/GenBank/DDBJ whole genome shotgun (WGS) entry which is preliminary data.</text>
</comment>
<sequence length="647" mass="73302">MSENNKLLDFCDVIPEDLLDGRIVRYLTLYVMIDILEKSSSSAAGNKIDKQESASRHGPAGDVSGDFLEKAWGWERLVPHYDGYVTWSDYSNYLVEYYNHNAFKFVAEAASNQNLDWLLDPANQVVATAVVKSCLEMEEELLSEWKTHCITKEAELTHELLKHGAKPTDEMIQQSSVIRMCALGLVNLKGCQSILSAAAAMVGMAKEAKRMSDWMKRENKLLTFSISEHPELEMGRFMRNRTLDVMISIYWKSLPFLLPRKQMEAKRKEDLEWKQLKSYIATLREIDEADGTKTMPPSQIVKYFDLVETEWGWDKLLPLYGVPWSDYSKYLEEYYLRNARHLVPGAAATTGSSIATLAEICIAKEADLMYELLRHGASSSDDYLIDQSTEIRMCALSLMNCTSCHSVAASAAMLGVSKEAETMCKWMSENNMLLDLDDLDVIPEDFGDRRIVRFRTLYVMIDILEKSEKSAAGNKIDKQEELLSEWKTHVRNVPDEILPVNTLIQSSLIKEHALSISGDKHFVPSTIAFVEAYLTHELLKHGADPSDDMIQQSSVIRMCALGLVNLKGRQSILSAAAMVGMAKEAKRMSDWMKRENKLLTFSMSEYPELEMGRFIRNRMLDVMISILQESSFPSSKVSGNNDQILVA</sequence>
<proteinExistence type="predicted"/>
<evidence type="ECO:0000313" key="2">
    <source>
        <dbReference type="Proteomes" id="UP000636709"/>
    </source>
</evidence>